<dbReference type="RefSeq" id="WP_128968127.1">
    <property type="nucleotide sequence ID" value="NZ_BMHC01000021.1"/>
</dbReference>
<dbReference type="Proteomes" id="UP000625079">
    <property type="component" value="Unassembled WGS sequence"/>
</dbReference>
<dbReference type="AlphaFoldDB" id="A0AA87WEX7"/>
<reference evidence="1" key="2">
    <citation type="submission" date="2022-12" db="EMBL/GenBank/DDBJ databases">
        <authorList>
            <person name="Sun Q."/>
            <person name="Zhou Y."/>
        </authorList>
    </citation>
    <scope>NUCLEOTIDE SEQUENCE</scope>
    <source>
        <strain evidence="1">CGMCC 1.15034</strain>
    </source>
</reference>
<evidence type="ECO:0000313" key="1">
    <source>
        <dbReference type="EMBL" id="GGI31738.1"/>
    </source>
</evidence>
<reference evidence="1" key="1">
    <citation type="journal article" date="2014" name="Int. J. Syst. Evol. Microbiol.">
        <title>Complete genome sequence of Corynebacterium casei LMG S-19264T (=DSM 44701T), isolated from a smear-ripened cheese.</title>
        <authorList>
            <consortium name="US DOE Joint Genome Institute (JGI-PGF)"/>
            <person name="Walter F."/>
            <person name="Albersmeier A."/>
            <person name="Kalinowski J."/>
            <person name="Ruckert C."/>
        </authorList>
    </citation>
    <scope>NUCLEOTIDE SEQUENCE</scope>
    <source>
        <strain evidence="1">CGMCC 1.15034</strain>
    </source>
</reference>
<evidence type="ECO:0000313" key="2">
    <source>
        <dbReference type="Proteomes" id="UP000625079"/>
    </source>
</evidence>
<gene>
    <name evidence="1" type="ORF">GCM10010987_65910</name>
</gene>
<protein>
    <submittedName>
        <fullName evidence="1">Uncharacterized protein</fullName>
    </submittedName>
</protein>
<sequence length="113" mass="12569">MTNKTTNSEANGPSKEHFNPRYLRPCADYFAKNPEASVRIVARRRIGRDWVNLTFYGRDGGVFELLGEQVANLIAGPLGCGTALERLTGIYELVRSQDCRPSPSPATRRYAHG</sequence>
<dbReference type="EMBL" id="BMHC01000021">
    <property type="protein sequence ID" value="GGI31738.1"/>
    <property type="molecule type" value="Genomic_DNA"/>
</dbReference>
<name>A0AA87WEX7_9BRAD</name>
<organism evidence="1 2">
    <name type="scientific">Bradyrhizobium guangdongense</name>
    <dbReference type="NCBI Taxonomy" id="1325090"/>
    <lineage>
        <taxon>Bacteria</taxon>
        <taxon>Pseudomonadati</taxon>
        <taxon>Pseudomonadota</taxon>
        <taxon>Alphaproteobacteria</taxon>
        <taxon>Hyphomicrobiales</taxon>
        <taxon>Nitrobacteraceae</taxon>
        <taxon>Bradyrhizobium</taxon>
    </lineage>
</organism>
<accession>A0AA87WEX7</accession>
<comment type="caution">
    <text evidence="1">The sequence shown here is derived from an EMBL/GenBank/DDBJ whole genome shotgun (WGS) entry which is preliminary data.</text>
</comment>
<proteinExistence type="predicted"/>